<sequence>MRIRNESGTNATMTNHPIETLLQLMATLRDPETGCPWDVVQTPASIVPFTIEEAYEVADAVERGDPEDLRDELGDLLLQVVFQARMAEEAGRFAFADVVAGIVAKLVRRHPHVFEADGSLLPARRGRGDPAAVEAAWARIKAQERAEKLARGRVPAAAGPLDGVPSALPALTRAEKISRKAAFHGFDWPNAREVIAKVREEADEVEESLAADDPEAVAEEIGDLLFSVANLARHAGVDAEEALRRGTRKFERRFTAMADHLAKDGRTLASVDLPAMEAAWQAVKRAEG</sequence>
<dbReference type="Gene3D" id="1.10.287.1080">
    <property type="entry name" value="MazG-like"/>
    <property type="match status" value="2"/>
</dbReference>
<feature type="domain" description="NTP pyrophosphohydrolase MazG-like" evidence="1">
    <location>
        <begin position="194"/>
        <end position="253"/>
    </location>
</feature>
<keyword evidence="3" id="KW-1185">Reference proteome</keyword>
<dbReference type="InterPro" id="IPR048015">
    <property type="entry name" value="NTP-PPase_MazG-like_N"/>
</dbReference>
<dbReference type="NCBIfam" id="NF007113">
    <property type="entry name" value="PRK09562.1"/>
    <property type="match status" value="1"/>
</dbReference>
<reference evidence="2" key="2">
    <citation type="submission" date="2021-08" db="EMBL/GenBank/DDBJ databases">
        <authorList>
            <person name="Tani A."/>
            <person name="Ola A."/>
            <person name="Ogura Y."/>
            <person name="Katsura K."/>
            <person name="Hayashi T."/>
        </authorList>
    </citation>
    <scope>NUCLEOTIDE SEQUENCE</scope>
    <source>
        <strain evidence="2">DSM 23674</strain>
    </source>
</reference>
<name>A0ABQ4TQI0_9HYPH</name>
<reference evidence="2" key="1">
    <citation type="journal article" date="2021" name="Front. Microbiol.">
        <title>Comprehensive Comparative Genomics and Phenotyping of Methylobacterium Species.</title>
        <authorList>
            <person name="Alessa O."/>
            <person name="Ogura Y."/>
            <person name="Fujitani Y."/>
            <person name="Takami H."/>
            <person name="Hayashi T."/>
            <person name="Sahin N."/>
            <person name="Tani A."/>
        </authorList>
    </citation>
    <scope>NUCLEOTIDE SEQUENCE</scope>
    <source>
        <strain evidence="2">DSM 23674</strain>
    </source>
</reference>
<protein>
    <submittedName>
        <fullName evidence="2">Nucleoside triphosphate pyrophosphohydrolase</fullName>
    </submittedName>
</protein>
<feature type="domain" description="NTP pyrophosphohydrolase MazG-like" evidence="1">
    <location>
        <begin position="41"/>
        <end position="114"/>
    </location>
</feature>
<organism evidence="2 3">
    <name type="scientific">Methylobacterium thuringiense</name>
    <dbReference type="NCBI Taxonomy" id="1003091"/>
    <lineage>
        <taxon>Bacteria</taxon>
        <taxon>Pseudomonadati</taxon>
        <taxon>Pseudomonadota</taxon>
        <taxon>Alphaproteobacteria</taxon>
        <taxon>Hyphomicrobiales</taxon>
        <taxon>Methylobacteriaceae</taxon>
        <taxon>Methylobacterium</taxon>
    </lineage>
</organism>
<dbReference type="CDD" id="cd11528">
    <property type="entry name" value="NTP-PPase_MazG_Nterm"/>
    <property type="match status" value="1"/>
</dbReference>
<dbReference type="SUPFAM" id="SSF101386">
    <property type="entry name" value="all-alpha NTP pyrophosphatases"/>
    <property type="match status" value="2"/>
</dbReference>
<dbReference type="NCBIfam" id="TIGR00444">
    <property type="entry name" value="mazG"/>
    <property type="match status" value="1"/>
</dbReference>
<dbReference type="PANTHER" id="PTHR30522">
    <property type="entry name" value="NUCLEOSIDE TRIPHOSPHATE PYROPHOSPHOHYDROLASE"/>
    <property type="match status" value="1"/>
</dbReference>
<dbReference type="InterPro" id="IPR004518">
    <property type="entry name" value="MazG-like_dom"/>
</dbReference>
<dbReference type="PANTHER" id="PTHR30522:SF0">
    <property type="entry name" value="NUCLEOSIDE TRIPHOSPHATE PYROPHOSPHOHYDROLASE"/>
    <property type="match status" value="1"/>
</dbReference>
<dbReference type="Proteomes" id="UP001055101">
    <property type="component" value="Unassembled WGS sequence"/>
</dbReference>
<dbReference type="EMBL" id="BPRA01000010">
    <property type="protein sequence ID" value="GJE55880.1"/>
    <property type="molecule type" value="Genomic_DNA"/>
</dbReference>
<comment type="caution">
    <text evidence="2">The sequence shown here is derived from an EMBL/GenBank/DDBJ whole genome shotgun (WGS) entry which is preliminary data.</text>
</comment>
<evidence type="ECO:0000313" key="2">
    <source>
        <dbReference type="EMBL" id="GJE55880.1"/>
    </source>
</evidence>
<proteinExistence type="predicted"/>
<dbReference type="Pfam" id="PF03819">
    <property type="entry name" value="MazG"/>
    <property type="match status" value="2"/>
</dbReference>
<accession>A0ABQ4TQI0</accession>
<dbReference type="InterPro" id="IPR011551">
    <property type="entry name" value="NTP_PyrPHydrolase_MazG"/>
</dbReference>
<evidence type="ECO:0000259" key="1">
    <source>
        <dbReference type="Pfam" id="PF03819"/>
    </source>
</evidence>
<dbReference type="CDD" id="cd11529">
    <property type="entry name" value="NTP-PPase_MazG_Cterm"/>
    <property type="match status" value="1"/>
</dbReference>
<gene>
    <name evidence="2" type="primary">mazG</name>
    <name evidence="2" type="ORF">EKPJFOCH_2377</name>
</gene>
<evidence type="ECO:0000313" key="3">
    <source>
        <dbReference type="Proteomes" id="UP001055101"/>
    </source>
</evidence>
<dbReference type="InterPro" id="IPR048011">
    <property type="entry name" value="NTP-PPase_MazG-like_C"/>
</dbReference>